<accession>A0A6J4V1W8</accession>
<proteinExistence type="predicted"/>
<dbReference type="EMBL" id="CADCWG010000211">
    <property type="protein sequence ID" value="CAA9566619.1"/>
    <property type="molecule type" value="Genomic_DNA"/>
</dbReference>
<organism evidence="1">
    <name type="scientific">uncultured Thermomicrobiales bacterium</name>
    <dbReference type="NCBI Taxonomy" id="1645740"/>
    <lineage>
        <taxon>Bacteria</taxon>
        <taxon>Pseudomonadati</taxon>
        <taxon>Thermomicrobiota</taxon>
        <taxon>Thermomicrobia</taxon>
        <taxon>Thermomicrobiales</taxon>
        <taxon>environmental samples</taxon>
    </lineage>
</organism>
<name>A0A6J4V1W8_9BACT</name>
<protein>
    <submittedName>
        <fullName evidence="1">Uncharacterized protein</fullName>
    </submittedName>
</protein>
<sequence length="45" mass="4714">MIACDTPVAGQAPRRVPTLVTANVRELSRVAGRVREGESAPLPDG</sequence>
<reference evidence="1" key="1">
    <citation type="submission" date="2020-02" db="EMBL/GenBank/DDBJ databases">
        <authorList>
            <person name="Meier V. D."/>
        </authorList>
    </citation>
    <scope>NUCLEOTIDE SEQUENCE</scope>
    <source>
        <strain evidence="1">AVDCRST_MAG49</strain>
    </source>
</reference>
<evidence type="ECO:0000313" key="1">
    <source>
        <dbReference type="EMBL" id="CAA9566619.1"/>
    </source>
</evidence>
<gene>
    <name evidence="1" type="ORF">AVDCRST_MAG49-3117</name>
</gene>
<dbReference type="AlphaFoldDB" id="A0A6J4V1W8"/>